<sequence>MNTIAAFLLSITGTLAARVLVSLGFGLISYAALTAFASSVIAQAQAKFALIDPTILQLLNLGGVGQFLGILAAGLTTRAAMMAIKKLRPL</sequence>
<dbReference type="EMBL" id="CP113517">
    <property type="protein sequence ID" value="WAR42976.1"/>
    <property type="molecule type" value="Genomic_DNA"/>
</dbReference>
<accession>A0ABY7GJY9</accession>
<dbReference type="RefSeq" id="WP_255187960.1">
    <property type="nucleotide sequence ID" value="NZ_CP113517.1"/>
</dbReference>
<organism evidence="3 4">
    <name type="scientific">Methylomonas rapida</name>
    <dbReference type="NCBI Taxonomy" id="2963939"/>
    <lineage>
        <taxon>Bacteria</taxon>
        <taxon>Pseudomonadati</taxon>
        <taxon>Pseudomonadota</taxon>
        <taxon>Gammaproteobacteria</taxon>
        <taxon>Methylococcales</taxon>
        <taxon>Methylococcaceae</taxon>
        <taxon>Methylomonas</taxon>
    </lineage>
</organism>
<protein>
    <submittedName>
        <fullName evidence="3">DUF2523 domain-containing protein</fullName>
    </submittedName>
</protein>
<dbReference type="InterPro" id="IPR019670">
    <property type="entry name" value="DUF2523"/>
</dbReference>
<keyword evidence="1" id="KW-0812">Transmembrane</keyword>
<evidence type="ECO:0000256" key="1">
    <source>
        <dbReference type="SAM" id="Phobius"/>
    </source>
</evidence>
<gene>
    <name evidence="2" type="ORF">NM686_011230</name>
    <name evidence="3" type="ORF">NM686_011290</name>
</gene>
<dbReference type="Proteomes" id="UP001162780">
    <property type="component" value="Chromosome"/>
</dbReference>
<name>A0ABY7GJY9_9GAMM</name>
<dbReference type="EMBL" id="CP113517">
    <property type="protein sequence ID" value="WAR42988.1"/>
    <property type="molecule type" value="Genomic_DNA"/>
</dbReference>
<keyword evidence="4" id="KW-1185">Reference proteome</keyword>
<proteinExistence type="predicted"/>
<reference evidence="3" key="1">
    <citation type="submission" date="2022-11" db="EMBL/GenBank/DDBJ databases">
        <title>Methylomonas rapida sp. nov., Carotenoid-Producing Obligate Methanotrophs with High Growth Characteristics and Biotechnological Potential.</title>
        <authorList>
            <person name="Tikhonova E.N."/>
            <person name="Suleimanov R.Z."/>
            <person name="Miroshnikov K."/>
            <person name="Oshkin I.Y."/>
            <person name="Belova S.E."/>
            <person name="Danilova O.V."/>
            <person name="Ashikhmin A."/>
            <person name="Konopkin A."/>
            <person name="But S.Y."/>
            <person name="Khmelenina V.N."/>
            <person name="Kuznetsov N."/>
            <person name="Pimenov N.V."/>
            <person name="Dedysh S.N."/>
        </authorList>
    </citation>
    <scope>NUCLEOTIDE SEQUENCE</scope>
    <source>
        <strain evidence="3">MP1</strain>
    </source>
</reference>
<keyword evidence="1" id="KW-0472">Membrane</keyword>
<feature type="transmembrane region" description="Helical" evidence="1">
    <location>
        <begin position="58"/>
        <end position="84"/>
    </location>
</feature>
<evidence type="ECO:0000313" key="3">
    <source>
        <dbReference type="EMBL" id="WAR42988.1"/>
    </source>
</evidence>
<evidence type="ECO:0000313" key="2">
    <source>
        <dbReference type="EMBL" id="WAR42976.1"/>
    </source>
</evidence>
<feature type="transmembrane region" description="Helical" evidence="1">
    <location>
        <begin position="26"/>
        <end position="46"/>
    </location>
</feature>
<keyword evidence="1" id="KW-1133">Transmembrane helix</keyword>
<evidence type="ECO:0000313" key="4">
    <source>
        <dbReference type="Proteomes" id="UP001162780"/>
    </source>
</evidence>
<dbReference type="Pfam" id="PF10734">
    <property type="entry name" value="DUF2523"/>
    <property type="match status" value="1"/>
</dbReference>